<dbReference type="GO" id="GO:0006355">
    <property type="term" value="P:regulation of DNA-templated transcription"/>
    <property type="evidence" value="ECO:0007669"/>
    <property type="project" value="InterPro"/>
</dbReference>
<dbReference type="NCBIfam" id="TIGR00254">
    <property type="entry name" value="GGDEF"/>
    <property type="match status" value="1"/>
</dbReference>
<feature type="domain" description="PAS" evidence="2">
    <location>
        <begin position="161"/>
        <end position="225"/>
    </location>
</feature>
<dbReference type="InterPro" id="IPR035965">
    <property type="entry name" value="PAS-like_dom_sf"/>
</dbReference>
<feature type="domain" description="PAC" evidence="3">
    <location>
        <begin position="248"/>
        <end position="304"/>
    </location>
</feature>
<dbReference type="InterPro" id="IPR043128">
    <property type="entry name" value="Rev_trsase/Diguanyl_cyclase"/>
</dbReference>
<dbReference type="SUPFAM" id="SSF55785">
    <property type="entry name" value="PYP-like sensor domain (PAS domain)"/>
    <property type="match status" value="2"/>
</dbReference>
<dbReference type="SMART" id="SM00091">
    <property type="entry name" value="PAS"/>
    <property type="match status" value="2"/>
</dbReference>
<dbReference type="CDD" id="cd01948">
    <property type="entry name" value="EAL"/>
    <property type="match status" value="1"/>
</dbReference>
<proteinExistence type="predicted"/>
<evidence type="ECO:0000313" key="6">
    <source>
        <dbReference type="EMBL" id="OAN60909.1"/>
    </source>
</evidence>
<feature type="domain" description="PAS" evidence="2">
    <location>
        <begin position="17"/>
        <end position="61"/>
    </location>
</feature>
<dbReference type="Pfam" id="PF00989">
    <property type="entry name" value="PAS"/>
    <property type="match status" value="1"/>
</dbReference>
<dbReference type="Gene3D" id="3.30.70.270">
    <property type="match status" value="1"/>
</dbReference>
<dbReference type="PROSITE" id="PS50113">
    <property type="entry name" value="PAC"/>
    <property type="match status" value="2"/>
</dbReference>
<dbReference type="RefSeq" id="WP_068497254.1">
    <property type="nucleotide sequence ID" value="NZ_LWQU01000054.1"/>
</dbReference>
<dbReference type="CDD" id="cd00130">
    <property type="entry name" value="PAS"/>
    <property type="match status" value="2"/>
</dbReference>
<dbReference type="EMBL" id="LWQU01000054">
    <property type="protein sequence ID" value="OAN60909.1"/>
    <property type="molecule type" value="Genomic_DNA"/>
</dbReference>
<organism evidence="6 7">
    <name type="scientific">Magnetospirillum moscoviense</name>
    <dbReference type="NCBI Taxonomy" id="1437059"/>
    <lineage>
        <taxon>Bacteria</taxon>
        <taxon>Pseudomonadati</taxon>
        <taxon>Pseudomonadota</taxon>
        <taxon>Alphaproteobacteria</taxon>
        <taxon>Rhodospirillales</taxon>
        <taxon>Rhodospirillaceae</taxon>
        <taxon>Magnetospirillum</taxon>
    </lineage>
</organism>
<dbReference type="CDD" id="cd01949">
    <property type="entry name" value="GGDEF"/>
    <property type="match status" value="1"/>
</dbReference>
<dbReference type="Pfam" id="PF08448">
    <property type="entry name" value="PAS_4"/>
    <property type="match status" value="1"/>
</dbReference>
<dbReference type="PANTHER" id="PTHR44757:SF2">
    <property type="entry name" value="BIOFILM ARCHITECTURE MAINTENANCE PROTEIN MBAA"/>
    <property type="match status" value="1"/>
</dbReference>
<comment type="caution">
    <text evidence="6">The sequence shown here is derived from an EMBL/GenBank/DDBJ whole genome shotgun (WGS) entry which is preliminary data.</text>
</comment>
<dbReference type="InterPro" id="IPR000160">
    <property type="entry name" value="GGDEF_dom"/>
</dbReference>
<dbReference type="FunFam" id="3.30.70.270:FF:000001">
    <property type="entry name" value="Diguanylate cyclase domain protein"/>
    <property type="match status" value="1"/>
</dbReference>
<evidence type="ECO:0000259" key="5">
    <source>
        <dbReference type="PROSITE" id="PS50887"/>
    </source>
</evidence>
<reference evidence="6 7" key="1">
    <citation type="submission" date="2016-04" db="EMBL/GenBank/DDBJ databases">
        <title>Draft genome sequence of freshwater magnetotactic bacteria Magnetospirillum marisnigri SP-1 and Magnetospirillum moscoviense BB-1.</title>
        <authorList>
            <person name="Koziaeva V."/>
            <person name="Dziuba M.V."/>
            <person name="Ivanov T.M."/>
            <person name="Kuznetsov B."/>
            <person name="Grouzdev D.S."/>
        </authorList>
    </citation>
    <scope>NUCLEOTIDE SEQUENCE [LARGE SCALE GENOMIC DNA]</scope>
    <source>
        <strain evidence="6 7">BB-1</strain>
    </source>
</reference>
<dbReference type="InterPro" id="IPR013656">
    <property type="entry name" value="PAS_4"/>
</dbReference>
<dbReference type="SMART" id="SM00052">
    <property type="entry name" value="EAL"/>
    <property type="match status" value="1"/>
</dbReference>
<dbReference type="PROSITE" id="PS50112">
    <property type="entry name" value="PAS"/>
    <property type="match status" value="2"/>
</dbReference>
<dbReference type="GO" id="GO:0071111">
    <property type="term" value="F:cyclic-guanylate-specific phosphodiesterase activity"/>
    <property type="evidence" value="ECO:0007669"/>
    <property type="project" value="UniProtKB-EC"/>
</dbReference>
<dbReference type="SMART" id="SM00267">
    <property type="entry name" value="GGDEF"/>
    <property type="match status" value="1"/>
</dbReference>
<evidence type="ECO:0000259" key="2">
    <source>
        <dbReference type="PROSITE" id="PS50112"/>
    </source>
</evidence>
<dbReference type="GO" id="GO:0071732">
    <property type="term" value="P:cellular response to nitric oxide"/>
    <property type="evidence" value="ECO:0007669"/>
    <property type="project" value="UniProtKB-ARBA"/>
</dbReference>
<name>A0A178MXZ3_9PROT</name>
<dbReference type="STRING" id="1437059.A6A05_06785"/>
<dbReference type="InterPro" id="IPR000014">
    <property type="entry name" value="PAS"/>
</dbReference>
<dbReference type="PANTHER" id="PTHR44757">
    <property type="entry name" value="DIGUANYLATE CYCLASE DGCP"/>
    <property type="match status" value="1"/>
</dbReference>
<dbReference type="NCBIfam" id="TIGR00229">
    <property type="entry name" value="sensory_box"/>
    <property type="match status" value="2"/>
</dbReference>
<dbReference type="SUPFAM" id="SSF55073">
    <property type="entry name" value="Nucleotide cyclase"/>
    <property type="match status" value="1"/>
</dbReference>
<dbReference type="PROSITE" id="PS50887">
    <property type="entry name" value="GGDEF"/>
    <property type="match status" value="1"/>
</dbReference>
<feature type="domain" description="EAL" evidence="4">
    <location>
        <begin position="478"/>
        <end position="731"/>
    </location>
</feature>
<evidence type="ECO:0000256" key="1">
    <source>
        <dbReference type="ARBA" id="ARBA00051114"/>
    </source>
</evidence>
<comment type="catalytic activity">
    <reaction evidence="1">
        <text>3',3'-c-di-GMP + H2O = 5'-phosphoguanylyl(3'-&gt;5')guanosine + H(+)</text>
        <dbReference type="Rhea" id="RHEA:24902"/>
        <dbReference type="ChEBI" id="CHEBI:15377"/>
        <dbReference type="ChEBI" id="CHEBI:15378"/>
        <dbReference type="ChEBI" id="CHEBI:58754"/>
        <dbReference type="ChEBI" id="CHEBI:58805"/>
        <dbReference type="EC" id="3.1.4.52"/>
    </reaction>
    <physiologicalReaction direction="left-to-right" evidence="1">
        <dbReference type="Rhea" id="RHEA:24903"/>
    </physiologicalReaction>
</comment>
<keyword evidence="7" id="KW-1185">Reference proteome</keyword>
<evidence type="ECO:0000313" key="7">
    <source>
        <dbReference type="Proteomes" id="UP000078543"/>
    </source>
</evidence>
<accession>A0A178MXZ3</accession>
<sequence>MIQPHGDGVPLSVPEQSDDWVHQIVHGTPVPTFVIDANHRVTHWNPACEAVTGCPASAVIGTDRSWAPFYAKQRPVMADLIVDGILAEQVDTYYGGKCRRSVTVPGAWEAEDFFAHFPGGGKWLSFTAAPLTDCDGTVVGAIETLRDITAEKRAAQALRESEHRLAAIVEGSPVPMFVIDEDHKVTHWNKACEAIIGLSKEQMVGTSDQWRPFYPEARPVMADLVVASDTESKVATHYDGKYKPSELIDGAWEAIDHFPYCRGGARWLYFTAAPLRGLDGRVVGAVETLQDISAQKNYERQLEHQATHDSLTGLANRFLFEDRLTQALAQSRRTETLIGLLFIDLDHFKVINDTLGHAAGDKVVQTTAQRIAKAVRAGDTVARLGGDEFAILLVAPESENVVADIIGRLIVDVSAPIEVDGQELVVGCSIGAALSPRDGTSGQDLLMHADAAMYRAKESGRSTFQFFTREMNDQACERMTVERDLRRALENDEFELFFQPQVNLFTDTIIGAEGLLRWHHPTLGMVSPDRFIPVAEETGLVLPLGRWVIDQACRLGRDWTADGRRLRISVNLSARQFHDPGLVRQVQAAMARWGTDSLAFDLELTESTVMKDTAAAAAILSRLKDQGVRLSMDDFGTGYSSLGQLRAFPFDMIKIDRSFIMDLHSGHGAEAVVRAIIGLAESLNLAVIAEGVETERQRDFLRAEGCIEAQGFLYSKAVPAAEFGRLLNRSP</sequence>
<dbReference type="FunFam" id="3.20.20.450:FF:000001">
    <property type="entry name" value="Cyclic di-GMP phosphodiesterase yahA"/>
    <property type="match status" value="1"/>
</dbReference>
<dbReference type="Gene3D" id="3.30.450.20">
    <property type="entry name" value="PAS domain"/>
    <property type="match status" value="2"/>
</dbReference>
<dbReference type="Pfam" id="PF00563">
    <property type="entry name" value="EAL"/>
    <property type="match status" value="1"/>
</dbReference>
<dbReference type="SUPFAM" id="SSF141868">
    <property type="entry name" value="EAL domain-like"/>
    <property type="match status" value="1"/>
</dbReference>
<dbReference type="AlphaFoldDB" id="A0A178MXZ3"/>
<evidence type="ECO:0008006" key="8">
    <source>
        <dbReference type="Google" id="ProtNLM"/>
    </source>
</evidence>
<dbReference type="InterPro" id="IPR013767">
    <property type="entry name" value="PAS_fold"/>
</dbReference>
<dbReference type="Pfam" id="PF00990">
    <property type="entry name" value="GGDEF"/>
    <property type="match status" value="1"/>
</dbReference>
<evidence type="ECO:0000259" key="3">
    <source>
        <dbReference type="PROSITE" id="PS50113"/>
    </source>
</evidence>
<dbReference type="InterPro" id="IPR001633">
    <property type="entry name" value="EAL_dom"/>
</dbReference>
<feature type="domain" description="PAC" evidence="3">
    <location>
        <begin position="108"/>
        <end position="160"/>
    </location>
</feature>
<dbReference type="Gene3D" id="3.20.20.450">
    <property type="entry name" value="EAL domain"/>
    <property type="match status" value="1"/>
</dbReference>
<protein>
    <recommendedName>
        <fullName evidence="8">Diguanylate cyclase</fullName>
    </recommendedName>
</protein>
<dbReference type="PROSITE" id="PS50883">
    <property type="entry name" value="EAL"/>
    <property type="match status" value="1"/>
</dbReference>
<evidence type="ECO:0000259" key="4">
    <source>
        <dbReference type="PROSITE" id="PS50883"/>
    </source>
</evidence>
<dbReference type="InterPro" id="IPR035919">
    <property type="entry name" value="EAL_sf"/>
</dbReference>
<dbReference type="InterPro" id="IPR052155">
    <property type="entry name" value="Biofilm_reg_signaling"/>
</dbReference>
<gene>
    <name evidence="6" type="ORF">A6A05_06785</name>
</gene>
<dbReference type="Proteomes" id="UP000078543">
    <property type="component" value="Unassembled WGS sequence"/>
</dbReference>
<feature type="domain" description="GGDEF" evidence="5">
    <location>
        <begin position="336"/>
        <end position="469"/>
    </location>
</feature>
<dbReference type="InterPro" id="IPR029787">
    <property type="entry name" value="Nucleotide_cyclase"/>
</dbReference>
<dbReference type="InterPro" id="IPR000700">
    <property type="entry name" value="PAS-assoc_C"/>
</dbReference>